<evidence type="ECO:0000256" key="1">
    <source>
        <dbReference type="ARBA" id="ARBA00000085"/>
    </source>
</evidence>
<dbReference type="InterPro" id="IPR036890">
    <property type="entry name" value="HATPase_C_sf"/>
</dbReference>
<feature type="transmembrane region" description="Helical" evidence="9">
    <location>
        <begin position="282"/>
        <end position="298"/>
    </location>
</feature>
<keyword evidence="10" id="KW-0732">Signal</keyword>
<gene>
    <name evidence="12" type="ORF">SAMN05421578_103449</name>
</gene>
<evidence type="ECO:0000256" key="2">
    <source>
        <dbReference type="ARBA" id="ARBA00012438"/>
    </source>
</evidence>
<keyword evidence="9" id="KW-0812">Transmembrane</keyword>
<dbReference type="PANTHER" id="PTHR43065:SF46">
    <property type="entry name" value="C4-DICARBOXYLATE TRANSPORT SENSOR PROTEIN DCTB"/>
    <property type="match status" value="1"/>
</dbReference>
<evidence type="ECO:0000256" key="9">
    <source>
        <dbReference type="SAM" id="Phobius"/>
    </source>
</evidence>
<dbReference type="SMART" id="SM00388">
    <property type="entry name" value="HisKA"/>
    <property type="match status" value="1"/>
</dbReference>
<dbReference type="InterPro" id="IPR036097">
    <property type="entry name" value="HisK_dim/P_sf"/>
</dbReference>
<dbReference type="EC" id="2.7.13.3" evidence="2"/>
<dbReference type="Pfam" id="PF00512">
    <property type="entry name" value="HisKA"/>
    <property type="match status" value="1"/>
</dbReference>
<evidence type="ECO:0000256" key="5">
    <source>
        <dbReference type="ARBA" id="ARBA00022741"/>
    </source>
</evidence>
<evidence type="ECO:0000256" key="8">
    <source>
        <dbReference type="ARBA" id="ARBA00023012"/>
    </source>
</evidence>
<reference evidence="12 13" key="1">
    <citation type="submission" date="2017-01" db="EMBL/GenBank/DDBJ databases">
        <authorList>
            <person name="Varghese N."/>
            <person name="Submissions S."/>
        </authorList>
    </citation>
    <scope>NUCLEOTIDE SEQUENCE [LARGE SCALE GENOMIC DNA]</scope>
    <source>
        <strain evidence="12 13">ATCC 23464</strain>
    </source>
</reference>
<dbReference type="SUPFAM" id="SSF47384">
    <property type="entry name" value="Homodimeric domain of signal transducing histidine kinase"/>
    <property type="match status" value="1"/>
</dbReference>
<evidence type="ECO:0000259" key="11">
    <source>
        <dbReference type="PROSITE" id="PS50109"/>
    </source>
</evidence>
<organism evidence="12 13">
    <name type="scientific">Paenibacillus macquariensis</name>
    <dbReference type="NCBI Taxonomy" id="948756"/>
    <lineage>
        <taxon>Bacteria</taxon>
        <taxon>Bacillati</taxon>
        <taxon>Bacillota</taxon>
        <taxon>Bacilli</taxon>
        <taxon>Bacillales</taxon>
        <taxon>Paenibacillaceae</taxon>
        <taxon>Paenibacillus</taxon>
    </lineage>
</organism>
<dbReference type="InterPro" id="IPR004358">
    <property type="entry name" value="Sig_transdc_His_kin-like_C"/>
</dbReference>
<dbReference type="PROSITE" id="PS50109">
    <property type="entry name" value="HIS_KIN"/>
    <property type="match status" value="1"/>
</dbReference>
<feature type="domain" description="Histidine kinase" evidence="11">
    <location>
        <begin position="428"/>
        <end position="632"/>
    </location>
</feature>
<feature type="transmembrane region" description="Helical" evidence="9">
    <location>
        <begin position="183"/>
        <end position="204"/>
    </location>
</feature>
<feature type="transmembrane region" description="Helical" evidence="9">
    <location>
        <begin position="304"/>
        <end position="334"/>
    </location>
</feature>
<evidence type="ECO:0000256" key="3">
    <source>
        <dbReference type="ARBA" id="ARBA00022553"/>
    </source>
</evidence>
<evidence type="ECO:0000256" key="4">
    <source>
        <dbReference type="ARBA" id="ARBA00022679"/>
    </source>
</evidence>
<dbReference type="SUPFAM" id="SSF103473">
    <property type="entry name" value="MFS general substrate transporter"/>
    <property type="match status" value="1"/>
</dbReference>
<dbReference type="InterPro" id="IPR003661">
    <property type="entry name" value="HisK_dim/P_dom"/>
</dbReference>
<evidence type="ECO:0000313" key="12">
    <source>
        <dbReference type="EMBL" id="SIQ70171.1"/>
    </source>
</evidence>
<sequence>MNRKVRTMIVVLFVILMASTNIVFASNTIEERNHSTEITRWQFMWDQSHGEVTKNISGIPPLGTWTWCDSNQMIEDTDHQSDTVWLKFRLPPIDSTDSAILIDKIYAKDISIFLDNEKIYEDNRSHTYDANRILLPVKPQDAGKELVMRVHSERGRMGMAEQIIVGNYHTLLNMFVKDNLIDIIFGSSIIFIAVVMLICTFFLRREQMSDWLSLAIVLLSIGTLIITYSPYLYTHYGEYGEVYTTLFDIALLTFFPGLTYIFETMIGNGYRGFISKFRKFQMMYSLLCLAVMVINILLNNSLYSVYYVVSVTILGILIIIQGFILLVHAAYYAIKGNKDAIIMATGFAIFSSVVIAEFIWFYSQHGNYEIFLWKWGVIGFVIALIVLLGRKFALNHRRVVEYSKELERFNNELQRSEKMDIISELAASVAHEVRNPLQVTRGFLQLLEEKSQEKEKGYLQLALEELDRASNIITDFLTFAKPGLEQITLLDISEEFKHVEGILLPLANFEGGTVYTNIPPGLMIHGNSSKFKQALINMIKNSIEALVQEGHIRIWAYQEEGQVVVHIRDNGEGMDPEEIRRLGEPYYSKKTKGTGLGLMVTFRIIEAMEGNVIFNSEKGVGTEAIIRFPAAYHDE</sequence>
<dbReference type="EMBL" id="FTNK01000003">
    <property type="protein sequence ID" value="SIQ70171.1"/>
    <property type="molecule type" value="Genomic_DNA"/>
</dbReference>
<dbReference type="Pfam" id="PF02518">
    <property type="entry name" value="HATPase_c"/>
    <property type="match status" value="1"/>
</dbReference>
<keyword evidence="6 12" id="KW-0418">Kinase</keyword>
<feature type="transmembrane region" description="Helical" evidence="9">
    <location>
        <begin position="368"/>
        <end position="388"/>
    </location>
</feature>
<dbReference type="Gene3D" id="3.30.565.10">
    <property type="entry name" value="Histidine kinase-like ATPase, C-terminal domain"/>
    <property type="match status" value="1"/>
</dbReference>
<evidence type="ECO:0000313" key="13">
    <source>
        <dbReference type="Proteomes" id="UP000186666"/>
    </source>
</evidence>
<feature type="transmembrane region" description="Helical" evidence="9">
    <location>
        <begin position="341"/>
        <end position="362"/>
    </location>
</feature>
<feature type="chain" id="PRO_5046209832" description="histidine kinase" evidence="10">
    <location>
        <begin position="26"/>
        <end position="635"/>
    </location>
</feature>
<dbReference type="PRINTS" id="PR00344">
    <property type="entry name" value="BCTRLSENSOR"/>
</dbReference>
<keyword evidence="9" id="KW-1133">Transmembrane helix</keyword>
<dbReference type="Proteomes" id="UP000186666">
    <property type="component" value="Unassembled WGS sequence"/>
</dbReference>
<comment type="catalytic activity">
    <reaction evidence="1">
        <text>ATP + protein L-histidine = ADP + protein N-phospho-L-histidine.</text>
        <dbReference type="EC" id="2.7.13.3"/>
    </reaction>
</comment>
<keyword evidence="5" id="KW-0547">Nucleotide-binding</keyword>
<keyword evidence="3" id="KW-0597">Phosphoprotein</keyword>
<keyword evidence="7" id="KW-0067">ATP-binding</keyword>
<keyword evidence="8" id="KW-0902">Two-component regulatory system</keyword>
<evidence type="ECO:0000256" key="10">
    <source>
        <dbReference type="SAM" id="SignalP"/>
    </source>
</evidence>
<keyword evidence="9" id="KW-0472">Membrane</keyword>
<protein>
    <recommendedName>
        <fullName evidence="2">histidine kinase</fullName>
        <ecNumber evidence="2">2.7.13.3</ecNumber>
    </recommendedName>
</protein>
<dbReference type="PANTHER" id="PTHR43065">
    <property type="entry name" value="SENSOR HISTIDINE KINASE"/>
    <property type="match status" value="1"/>
</dbReference>
<dbReference type="InterPro" id="IPR005467">
    <property type="entry name" value="His_kinase_dom"/>
</dbReference>
<feature type="transmembrane region" description="Helical" evidence="9">
    <location>
        <begin position="211"/>
        <end position="231"/>
    </location>
</feature>
<keyword evidence="13" id="KW-1185">Reference proteome</keyword>
<proteinExistence type="predicted"/>
<feature type="transmembrane region" description="Helical" evidence="9">
    <location>
        <begin position="243"/>
        <end position="262"/>
    </location>
</feature>
<dbReference type="Gene3D" id="1.10.287.130">
    <property type="match status" value="1"/>
</dbReference>
<dbReference type="CDD" id="cd00082">
    <property type="entry name" value="HisKA"/>
    <property type="match status" value="1"/>
</dbReference>
<evidence type="ECO:0000256" key="7">
    <source>
        <dbReference type="ARBA" id="ARBA00022840"/>
    </source>
</evidence>
<keyword evidence="4" id="KW-0808">Transferase</keyword>
<name>A0ABY1JSU4_9BACL</name>
<feature type="signal peptide" evidence="10">
    <location>
        <begin position="1"/>
        <end position="25"/>
    </location>
</feature>
<dbReference type="RefSeq" id="WP_068583049.1">
    <property type="nucleotide sequence ID" value="NZ_FTNK01000003.1"/>
</dbReference>
<dbReference type="InterPro" id="IPR003594">
    <property type="entry name" value="HATPase_dom"/>
</dbReference>
<evidence type="ECO:0000256" key="6">
    <source>
        <dbReference type="ARBA" id="ARBA00022777"/>
    </source>
</evidence>
<accession>A0ABY1JSU4</accession>
<dbReference type="SUPFAM" id="SSF55874">
    <property type="entry name" value="ATPase domain of HSP90 chaperone/DNA topoisomerase II/histidine kinase"/>
    <property type="match status" value="1"/>
</dbReference>
<comment type="caution">
    <text evidence="12">The sequence shown here is derived from an EMBL/GenBank/DDBJ whole genome shotgun (WGS) entry which is preliminary data.</text>
</comment>
<dbReference type="GO" id="GO:0016301">
    <property type="term" value="F:kinase activity"/>
    <property type="evidence" value="ECO:0007669"/>
    <property type="project" value="UniProtKB-KW"/>
</dbReference>
<dbReference type="InterPro" id="IPR036259">
    <property type="entry name" value="MFS_trans_sf"/>
</dbReference>
<dbReference type="SMART" id="SM00387">
    <property type="entry name" value="HATPase_c"/>
    <property type="match status" value="1"/>
</dbReference>